<evidence type="ECO:0000256" key="4">
    <source>
        <dbReference type="ARBA" id="ARBA00022475"/>
    </source>
</evidence>
<dbReference type="PROSITE" id="PS00605">
    <property type="entry name" value="ATPASE_C"/>
    <property type="match status" value="1"/>
</dbReference>
<evidence type="ECO:0000256" key="3">
    <source>
        <dbReference type="ARBA" id="ARBA00022448"/>
    </source>
</evidence>
<evidence type="ECO:0000256" key="2">
    <source>
        <dbReference type="ARBA" id="ARBA00006704"/>
    </source>
</evidence>
<dbReference type="GO" id="GO:0005886">
    <property type="term" value="C:plasma membrane"/>
    <property type="evidence" value="ECO:0007669"/>
    <property type="project" value="UniProtKB-SubCell"/>
</dbReference>
<accession>A0A506UL30</accession>
<feature type="site" description="Reversibly protonated during proton transport" evidence="14">
    <location>
        <position position="58"/>
    </location>
</feature>
<gene>
    <name evidence="14" type="primary">atpE</name>
    <name evidence="16" type="ORF">E3202_05570</name>
</gene>
<evidence type="ECO:0000256" key="9">
    <source>
        <dbReference type="ARBA" id="ARBA00022989"/>
    </source>
</evidence>
<keyword evidence="11 14" id="KW-0446">Lipid-binding</keyword>
<dbReference type="GO" id="GO:0046933">
    <property type="term" value="F:proton-transporting ATP synthase activity, rotational mechanism"/>
    <property type="evidence" value="ECO:0007669"/>
    <property type="project" value="UniProtKB-UniRule"/>
</dbReference>
<keyword evidence="6 14" id="KW-0138">CF(0)</keyword>
<dbReference type="GO" id="GO:0045259">
    <property type="term" value="C:proton-transporting ATP synthase complex"/>
    <property type="evidence" value="ECO:0007669"/>
    <property type="project" value="UniProtKB-KW"/>
</dbReference>
<evidence type="ECO:0000256" key="13">
    <source>
        <dbReference type="ARBA" id="ARBA00023310"/>
    </source>
</evidence>
<dbReference type="InterPro" id="IPR035921">
    <property type="entry name" value="F/V-ATP_Csub_sf"/>
</dbReference>
<evidence type="ECO:0000256" key="11">
    <source>
        <dbReference type="ARBA" id="ARBA00023121"/>
    </source>
</evidence>
<comment type="caution">
    <text evidence="16">The sequence shown here is derived from an EMBL/GenBank/DDBJ whole genome shotgun (WGS) entry which is preliminary data.</text>
</comment>
<dbReference type="Gene3D" id="1.20.20.10">
    <property type="entry name" value="F1F0 ATP synthase subunit C"/>
    <property type="match status" value="1"/>
</dbReference>
<proteinExistence type="inferred from homology"/>
<evidence type="ECO:0000256" key="14">
    <source>
        <dbReference type="HAMAP-Rule" id="MF_01396"/>
    </source>
</evidence>
<evidence type="ECO:0000259" key="15">
    <source>
        <dbReference type="Pfam" id="PF00137"/>
    </source>
</evidence>
<dbReference type="InterPro" id="IPR038662">
    <property type="entry name" value="ATP_synth_F0_csu_sf"/>
</dbReference>
<keyword evidence="9 14" id="KW-1133">Transmembrane helix</keyword>
<keyword evidence="12 14" id="KW-0472">Membrane</keyword>
<comment type="function">
    <text evidence="14">Key component of the F(0) channel; it plays a direct role in translocation across the membrane. A homomeric c-ring of between 10-14 subunits forms the central stalk rotor element with the F(1) delta and epsilon subunits.</text>
</comment>
<evidence type="ECO:0000256" key="10">
    <source>
        <dbReference type="ARBA" id="ARBA00023065"/>
    </source>
</evidence>
<protein>
    <recommendedName>
        <fullName evidence="14">ATP synthase subunit c</fullName>
    </recommendedName>
    <alternativeName>
        <fullName evidence="14">ATP synthase F(0) sector subunit c</fullName>
    </alternativeName>
    <alternativeName>
        <fullName evidence="14">F-type ATPase subunit c</fullName>
        <shortName evidence="14">F-ATPase subunit c</shortName>
    </alternativeName>
    <alternativeName>
        <fullName evidence="14">Lipid-binding protein</fullName>
    </alternativeName>
</protein>
<keyword evidence="7 14" id="KW-0812">Transmembrane</keyword>
<keyword evidence="5" id="KW-0997">Cell inner membrane</keyword>
<dbReference type="GO" id="GO:0033177">
    <property type="term" value="C:proton-transporting two-sector ATPase complex, proton-transporting domain"/>
    <property type="evidence" value="ECO:0007669"/>
    <property type="project" value="InterPro"/>
</dbReference>
<feature type="domain" description="V-ATPase proteolipid subunit C-like" evidence="15">
    <location>
        <begin position="9"/>
        <end position="71"/>
    </location>
</feature>
<keyword evidence="17" id="KW-1185">Reference proteome</keyword>
<comment type="function">
    <text evidence="14">F(1)F(0) ATP synthase produces ATP from ADP in the presence of a proton or sodium gradient. F-type ATPases consist of two structural domains, F(1) containing the extramembraneous catalytic core and F(0) containing the membrane proton channel, linked together by a central stalk and a peripheral stalk. During catalysis, ATP synthesis in the catalytic domain of F(1) is coupled via a rotary mechanism of the central stalk subunits to proton translocation.</text>
</comment>
<keyword evidence="4 14" id="KW-1003">Cell membrane</keyword>
<sequence>MDLQSAREIGAGLAAIGVAGAGVGIGSVFAALVSTIGRNPASRSHVFGLGMLGFALAEATGLFALLMAFMILFG</sequence>
<organism evidence="16 17">
    <name type="scientific">Oecophyllibacter saccharovorans</name>
    <dbReference type="NCBI Taxonomy" id="2558360"/>
    <lineage>
        <taxon>Bacteria</taxon>
        <taxon>Pseudomonadati</taxon>
        <taxon>Pseudomonadota</taxon>
        <taxon>Alphaproteobacteria</taxon>
        <taxon>Acetobacterales</taxon>
        <taxon>Acetobacteraceae</taxon>
        <taxon>Oecophyllibacter</taxon>
    </lineage>
</organism>
<evidence type="ECO:0000256" key="8">
    <source>
        <dbReference type="ARBA" id="ARBA00022781"/>
    </source>
</evidence>
<dbReference type="PRINTS" id="PR00124">
    <property type="entry name" value="ATPASEC"/>
</dbReference>
<dbReference type="HAMAP" id="MF_01396">
    <property type="entry name" value="ATP_synth_c_bact"/>
    <property type="match status" value="1"/>
</dbReference>
<dbReference type="RefSeq" id="WP_141451314.1">
    <property type="nucleotide sequence ID" value="NZ_CP038143.1"/>
</dbReference>
<dbReference type="PANTHER" id="PTHR10031">
    <property type="entry name" value="ATP SYNTHASE LIPID-BINDING PROTEIN, MITOCHONDRIAL"/>
    <property type="match status" value="1"/>
</dbReference>
<comment type="similarity">
    <text evidence="2 14">Belongs to the ATPase C chain family.</text>
</comment>
<dbReference type="InterPro" id="IPR020537">
    <property type="entry name" value="ATP_synth_F0_csu_DDCD_BS"/>
</dbReference>
<dbReference type="AlphaFoldDB" id="A0A506UL30"/>
<dbReference type="InterPro" id="IPR002379">
    <property type="entry name" value="ATPase_proteolipid_c-like_dom"/>
</dbReference>
<feature type="transmembrane region" description="Helical" evidence="14">
    <location>
        <begin position="46"/>
        <end position="73"/>
    </location>
</feature>
<evidence type="ECO:0000256" key="6">
    <source>
        <dbReference type="ARBA" id="ARBA00022547"/>
    </source>
</evidence>
<dbReference type="FunFam" id="1.20.20.10:FF:000008">
    <property type="entry name" value="ATPase subunit 9 homolog"/>
    <property type="match status" value="1"/>
</dbReference>
<keyword evidence="13 14" id="KW-0066">ATP synthesis</keyword>
<keyword evidence="8 14" id="KW-0375">Hydrogen ion transport</keyword>
<dbReference type="Pfam" id="PF00137">
    <property type="entry name" value="ATP-synt_C"/>
    <property type="match status" value="1"/>
</dbReference>
<dbReference type="InterPro" id="IPR000454">
    <property type="entry name" value="ATP_synth_F0_csu"/>
</dbReference>
<keyword evidence="10 14" id="KW-0406">Ion transport</keyword>
<evidence type="ECO:0000256" key="5">
    <source>
        <dbReference type="ARBA" id="ARBA00022519"/>
    </source>
</evidence>
<evidence type="ECO:0000256" key="7">
    <source>
        <dbReference type="ARBA" id="ARBA00022692"/>
    </source>
</evidence>
<comment type="subcellular location">
    <subcellularLocation>
        <location evidence="14">Cell membrane</location>
        <topology evidence="14">Multi-pass membrane protein</topology>
    </subcellularLocation>
    <subcellularLocation>
        <location evidence="1">Membrane</location>
        <topology evidence="1">Multi-pass membrane protein</topology>
    </subcellularLocation>
</comment>
<dbReference type="GO" id="GO:0008289">
    <property type="term" value="F:lipid binding"/>
    <property type="evidence" value="ECO:0007669"/>
    <property type="project" value="UniProtKB-KW"/>
</dbReference>
<reference evidence="16 17" key="1">
    <citation type="submission" date="2019-03" db="EMBL/GenBank/DDBJ databases">
        <title>The complete genome sequence of Neokomagataea sp. Jb2 NBRC113641.</title>
        <authorList>
            <person name="Chua K.-O."/>
            <person name="Chan K.-G."/>
            <person name="See-Too W.-S."/>
        </authorList>
    </citation>
    <scope>NUCLEOTIDE SEQUENCE [LARGE SCALE GENOMIC DNA]</scope>
    <source>
        <strain evidence="16 17">Jb2</strain>
    </source>
</reference>
<dbReference type="Proteomes" id="UP000315037">
    <property type="component" value="Unassembled WGS sequence"/>
</dbReference>
<evidence type="ECO:0000313" key="16">
    <source>
        <dbReference type="EMBL" id="TPW34028.1"/>
    </source>
</evidence>
<keyword evidence="3 14" id="KW-0813">Transport</keyword>
<feature type="transmembrane region" description="Helical" evidence="14">
    <location>
        <begin position="12"/>
        <end position="34"/>
    </location>
</feature>
<dbReference type="EMBL" id="SORZ01000002">
    <property type="protein sequence ID" value="TPW34028.1"/>
    <property type="molecule type" value="Genomic_DNA"/>
</dbReference>
<dbReference type="SUPFAM" id="SSF81333">
    <property type="entry name" value="F1F0 ATP synthase subunit C"/>
    <property type="match status" value="1"/>
</dbReference>
<dbReference type="PANTHER" id="PTHR10031:SF0">
    <property type="entry name" value="ATPASE PROTEIN 9"/>
    <property type="match status" value="1"/>
</dbReference>
<evidence type="ECO:0000256" key="1">
    <source>
        <dbReference type="ARBA" id="ARBA00004141"/>
    </source>
</evidence>
<dbReference type="OrthoDB" id="9811093at2"/>
<evidence type="ECO:0000256" key="12">
    <source>
        <dbReference type="ARBA" id="ARBA00023136"/>
    </source>
</evidence>
<evidence type="ECO:0000313" key="17">
    <source>
        <dbReference type="Proteomes" id="UP000315037"/>
    </source>
</evidence>
<name>A0A506UL30_9PROT</name>